<reference evidence="2" key="3">
    <citation type="submission" date="2015-04" db="UniProtKB">
        <authorList>
            <consortium name="EnsemblPlants"/>
        </authorList>
    </citation>
    <scope>IDENTIFICATION</scope>
    <source>
        <strain evidence="2">cv. Jemalong A17</strain>
    </source>
</reference>
<dbReference type="AlphaFoldDB" id="G7IUP6"/>
<dbReference type="Proteomes" id="UP000002051">
    <property type="component" value="Chromosome 2"/>
</dbReference>
<keyword evidence="3" id="KW-1185">Reference proteome</keyword>
<gene>
    <name evidence="1" type="ordered locus">MTR_2g101530</name>
</gene>
<evidence type="ECO:0000313" key="3">
    <source>
        <dbReference type="Proteomes" id="UP000002051"/>
    </source>
</evidence>
<evidence type="ECO:0000313" key="1">
    <source>
        <dbReference type="EMBL" id="AES67970.1"/>
    </source>
</evidence>
<name>G7IUP6_MEDTR</name>
<sequence length="143" mass="16645">MCLGLIPNYFVLLFLKDGCPLPPSSTEWNNHKSDEASTWEFEYLDQQARFRELMKIEKGLKSPLPKKKSNQANPIFCDTPEKEREEFQVIGEDEEDSISLDVAQIEGRVRYSAFKKAIKVMLTLIDTINDLKAELNKYFEYLM</sequence>
<protein>
    <submittedName>
        <fullName evidence="1 2">Uncharacterized protein</fullName>
    </submittedName>
</protein>
<dbReference type="PaxDb" id="3880-AES67970"/>
<organism evidence="1 3">
    <name type="scientific">Medicago truncatula</name>
    <name type="common">Barrel medic</name>
    <name type="synonym">Medicago tribuloides</name>
    <dbReference type="NCBI Taxonomy" id="3880"/>
    <lineage>
        <taxon>Eukaryota</taxon>
        <taxon>Viridiplantae</taxon>
        <taxon>Streptophyta</taxon>
        <taxon>Embryophyta</taxon>
        <taxon>Tracheophyta</taxon>
        <taxon>Spermatophyta</taxon>
        <taxon>Magnoliopsida</taxon>
        <taxon>eudicotyledons</taxon>
        <taxon>Gunneridae</taxon>
        <taxon>Pentapetalae</taxon>
        <taxon>rosids</taxon>
        <taxon>fabids</taxon>
        <taxon>Fabales</taxon>
        <taxon>Fabaceae</taxon>
        <taxon>Papilionoideae</taxon>
        <taxon>50 kb inversion clade</taxon>
        <taxon>NPAAA clade</taxon>
        <taxon>Hologalegina</taxon>
        <taxon>IRL clade</taxon>
        <taxon>Trifolieae</taxon>
        <taxon>Medicago</taxon>
    </lineage>
</organism>
<dbReference type="HOGENOM" id="CLU_1809065_0_0_1"/>
<dbReference type="EnsemblPlants" id="AES67970">
    <property type="protein sequence ID" value="AES67970"/>
    <property type="gene ID" value="MTR_2g101530"/>
</dbReference>
<dbReference type="EMBL" id="CM001218">
    <property type="protein sequence ID" value="AES67970.1"/>
    <property type="molecule type" value="Genomic_DNA"/>
</dbReference>
<accession>G7IUP6</accession>
<evidence type="ECO:0000313" key="2">
    <source>
        <dbReference type="EnsemblPlants" id="AES67970"/>
    </source>
</evidence>
<reference evidence="1 3" key="2">
    <citation type="journal article" date="2014" name="BMC Genomics">
        <title>An improved genome release (version Mt4.0) for the model legume Medicago truncatula.</title>
        <authorList>
            <person name="Tang H."/>
            <person name="Krishnakumar V."/>
            <person name="Bidwell S."/>
            <person name="Rosen B."/>
            <person name="Chan A."/>
            <person name="Zhou S."/>
            <person name="Gentzbittel L."/>
            <person name="Childs K.L."/>
            <person name="Yandell M."/>
            <person name="Gundlach H."/>
            <person name="Mayer K.F."/>
            <person name="Schwartz D.C."/>
            <person name="Town C.D."/>
        </authorList>
    </citation>
    <scope>GENOME REANNOTATION</scope>
    <source>
        <strain evidence="2 3">cv. Jemalong A17</strain>
    </source>
</reference>
<proteinExistence type="predicted"/>
<reference evidence="1 3" key="1">
    <citation type="journal article" date="2011" name="Nature">
        <title>The Medicago genome provides insight into the evolution of rhizobial symbioses.</title>
        <authorList>
            <person name="Young N.D."/>
            <person name="Debelle F."/>
            <person name="Oldroyd G.E."/>
            <person name="Geurts R."/>
            <person name="Cannon S.B."/>
            <person name="Udvardi M.K."/>
            <person name="Benedito V.A."/>
            <person name="Mayer K.F."/>
            <person name="Gouzy J."/>
            <person name="Schoof H."/>
            <person name="Van de Peer Y."/>
            <person name="Proost S."/>
            <person name="Cook D.R."/>
            <person name="Meyers B.C."/>
            <person name="Spannagl M."/>
            <person name="Cheung F."/>
            <person name="De Mita S."/>
            <person name="Krishnakumar V."/>
            <person name="Gundlach H."/>
            <person name="Zhou S."/>
            <person name="Mudge J."/>
            <person name="Bharti A.K."/>
            <person name="Murray J.D."/>
            <person name="Naoumkina M.A."/>
            <person name="Rosen B."/>
            <person name="Silverstein K.A."/>
            <person name="Tang H."/>
            <person name="Rombauts S."/>
            <person name="Zhao P.X."/>
            <person name="Zhou P."/>
            <person name="Barbe V."/>
            <person name="Bardou P."/>
            <person name="Bechner M."/>
            <person name="Bellec A."/>
            <person name="Berger A."/>
            <person name="Berges H."/>
            <person name="Bidwell S."/>
            <person name="Bisseling T."/>
            <person name="Choisne N."/>
            <person name="Couloux A."/>
            <person name="Denny R."/>
            <person name="Deshpande S."/>
            <person name="Dai X."/>
            <person name="Doyle J.J."/>
            <person name="Dudez A.M."/>
            <person name="Farmer A.D."/>
            <person name="Fouteau S."/>
            <person name="Franken C."/>
            <person name="Gibelin C."/>
            <person name="Gish J."/>
            <person name="Goldstein S."/>
            <person name="Gonzalez A.J."/>
            <person name="Green P.J."/>
            <person name="Hallab A."/>
            <person name="Hartog M."/>
            <person name="Hua A."/>
            <person name="Humphray S.J."/>
            <person name="Jeong D.H."/>
            <person name="Jing Y."/>
            <person name="Jocker A."/>
            <person name="Kenton S.M."/>
            <person name="Kim D.J."/>
            <person name="Klee K."/>
            <person name="Lai H."/>
            <person name="Lang C."/>
            <person name="Lin S."/>
            <person name="Macmil S.L."/>
            <person name="Magdelenat G."/>
            <person name="Matthews L."/>
            <person name="McCorrison J."/>
            <person name="Monaghan E.L."/>
            <person name="Mun J.H."/>
            <person name="Najar F.Z."/>
            <person name="Nicholson C."/>
            <person name="Noirot C."/>
            <person name="O'Bleness M."/>
            <person name="Paule C.R."/>
            <person name="Poulain J."/>
            <person name="Prion F."/>
            <person name="Qin B."/>
            <person name="Qu C."/>
            <person name="Retzel E.F."/>
            <person name="Riddle C."/>
            <person name="Sallet E."/>
            <person name="Samain S."/>
            <person name="Samson N."/>
            <person name="Sanders I."/>
            <person name="Saurat O."/>
            <person name="Scarpelli C."/>
            <person name="Schiex T."/>
            <person name="Segurens B."/>
            <person name="Severin A.J."/>
            <person name="Sherrier D.J."/>
            <person name="Shi R."/>
            <person name="Sims S."/>
            <person name="Singer S.R."/>
            <person name="Sinharoy S."/>
            <person name="Sterck L."/>
            <person name="Viollet A."/>
            <person name="Wang B.B."/>
            <person name="Wang K."/>
            <person name="Wang M."/>
            <person name="Wang X."/>
            <person name="Warfsmann J."/>
            <person name="Weissenbach J."/>
            <person name="White D.D."/>
            <person name="White J.D."/>
            <person name="Wiley G.B."/>
            <person name="Wincker P."/>
            <person name="Xing Y."/>
            <person name="Yang L."/>
            <person name="Yao Z."/>
            <person name="Ying F."/>
            <person name="Zhai J."/>
            <person name="Zhou L."/>
            <person name="Zuber A."/>
            <person name="Denarie J."/>
            <person name="Dixon R.A."/>
            <person name="May G.D."/>
            <person name="Schwartz D.C."/>
            <person name="Rogers J."/>
            <person name="Quetier F."/>
            <person name="Town C.D."/>
            <person name="Roe B.A."/>
        </authorList>
    </citation>
    <scope>NUCLEOTIDE SEQUENCE [LARGE SCALE GENOMIC DNA]</scope>
    <source>
        <strain evidence="1">A17</strain>
        <strain evidence="2 3">cv. Jemalong A17</strain>
    </source>
</reference>